<dbReference type="InterPro" id="IPR023198">
    <property type="entry name" value="PGP-like_dom2"/>
</dbReference>
<dbReference type="Pfam" id="PF13419">
    <property type="entry name" value="HAD_2"/>
    <property type="match status" value="1"/>
</dbReference>
<gene>
    <name evidence="1" type="ORF">ENW83_01790</name>
</gene>
<comment type="caution">
    <text evidence="1">The sequence shown here is derived from an EMBL/GenBank/DDBJ whole genome shotgun (WGS) entry which is preliminary data.</text>
</comment>
<dbReference type="PANTHER" id="PTHR43434:SF13">
    <property type="entry name" value="PHOSPHOGLYCOLATE PHOSPHATASE"/>
    <property type="match status" value="1"/>
</dbReference>
<dbReference type="SFLD" id="SFLDS00003">
    <property type="entry name" value="Haloacid_Dehalogenase"/>
    <property type="match status" value="1"/>
</dbReference>
<dbReference type="PANTHER" id="PTHR43434">
    <property type="entry name" value="PHOSPHOGLYCOLATE PHOSPHATASE"/>
    <property type="match status" value="1"/>
</dbReference>
<dbReference type="InterPro" id="IPR041492">
    <property type="entry name" value="HAD_2"/>
</dbReference>
<dbReference type="GO" id="GO:0008967">
    <property type="term" value="F:phosphoglycolate phosphatase activity"/>
    <property type="evidence" value="ECO:0007669"/>
    <property type="project" value="TreeGrafter"/>
</dbReference>
<sequence length="213" mass="24528">MKLVVILDYDMTIVDSFKVFYRVYNFLLKKFFSEEISIEKFKEMFCENTIDEYKKYPEDFWKEFKVLYKASQPDEISPMPGLDDFIKELEELGADIYIITGRGVGEEDVEKELELLNLNSLRGRVRTLKDSEGEHPFDKTEEVRRVLTEKLDHKCIMLGDYVDDILAAKKNGCIAIGITNGCKSPDYFTGSGADYVVNSLSEAKDLVRNIASH</sequence>
<dbReference type="AlphaFoldDB" id="A0A7J3SKY0"/>
<dbReference type="InterPro" id="IPR050155">
    <property type="entry name" value="HAD-like_hydrolase_sf"/>
</dbReference>
<dbReference type="InterPro" id="IPR036412">
    <property type="entry name" value="HAD-like_sf"/>
</dbReference>
<dbReference type="Gene3D" id="1.10.150.240">
    <property type="entry name" value="Putative phosphatase, domain 2"/>
    <property type="match status" value="1"/>
</dbReference>
<protein>
    <submittedName>
        <fullName evidence="1">HAD family hydrolase</fullName>
    </submittedName>
</protein>
<reference evidence="1" key="1">
    <citation type="journal article" date="2020" name="mSystems">
        <title>Genome- and Community-Level Interaction Insights into Carbon Utilization and Element Cycling Functions of Hydrothermarchaeota in Hydrothermal Sediment.</title>
        <authorList>
            <person name="Zhou Z."/>
            <person name="Liu Y."/>
            <person name="Xu W."/>
            <person name="Pan J."/>
            <person name="Luo Z.H."/>
            <person name="Li M."/>
        </authorList>
    </citation>
    <scope>NUCLEOTIDE SEQUENCE [LARGE SCALE GENOMIC DNA]</scope>
    <source>
        <strain evidence="1">SpSt-885</strain>
    </source>
</reference>
<dbReference type="GO" id="GO:0006281">
    <property type="term" value="P:DNA repair"/>
    <property type="evidence" value="ECO:0007669"/>
    <property type="project" value="TreeGrafter"/>
</dbReference>
<accession>A0A7J3SKY0</accession>
<dbReference type="Gene3D" id="3.40.50.1000">
    <property type="entry name" value="HAD superfamily/HAD-like"/>
    <property type="match status" value="1"/>
</dbReference>
<proteinExistence type="predicted"/>
<name>A0A7J3SKY0_9CREN</name>
<dbReference type="GO" id="GO:0005829">
    <property type="term" value="C:cytosol"/>
    <property type="evidence" value="ECO:0007669"/>
    <property type="project" value="TreeGrafter"/>
</dbReference>
<organism evidence="1">
    <name type="scientific">Fervidicoccus fontis</name>
    <dbReference type="NCBI Taxonomy" id="683846"/>
    <lineage>
        <taxon>Archaea</taxon>
        <taxon>Thermoproteota</taxon>
        <taxon>Thermoprotei</taxon>
        <taxon>Fervidicoccales</taxon>
        <taxon>Fervidicoccaceae</taxon>
        <taxon>Fervidicoccus</taxon>
    </lineage>
</organism>
<evidence type="ECO:0000313" key="1">
    <source>
        <dbReference type="EMBL" id="HGZ59925.1"/>
    </source>
</evidence>
<keyword evidence="1" id="KW-0378">Hydrolase</keyword>
<dbReference type="SFLD" id="SFLDG01129">
    <property type="entry name" value="C1.5:_HAD__Beta-PGM__Phosphata"/>
    <property type="match status" value="1"/>
</dbReference>
<dbReference type="SUPFAM" id="SSF56784">
    <property type="entry name" value="HAD-like"/>
    <property type="match status" value="1"/>
</dbReference>
<dbReference type="InterPro" id="IPR023214">
    <property type="entry name" value="HAD_sf"/>
</dbReference>
<dbReference type="EMBL" id="DTLS01000049">
    <property type="protein sequence ID" value="HGZ59925.1"/>
    <property type="molecule type" value="Genomic_DNA"/>
</dbReference>